<evidence type="ECO:0000313" key="6">
    <source>
        <dbReference type="Proteomes" id="UP000463857"/>
    </source>
</evidence>
<gene>
    <name evidence="5" type="ORF">EK0264_02040</name>
</gene>
<dbReference type="InterPro" id="IPR028098">
    <property type="entry name" value="Glyco_trans_4-like_N"/>
</dbReference>
<dbReference type="Pfam" id="PF13439">
    <property type="entry name" value="Glyco_transf_4"/>
    <property type="match status" value="1"/>
</dbReference>
<feature type="domain" description="Glycosyltransferase subfamily 4-like N-terminal" evidence="4">
    <location>
        <begin position="15"/>
        <end position="169"/>
    </location>
</feature>
<dbReference type="FunCoup" id="A0A7L4YJC8">
    <property type="interactions" value="169"/>
</dbReference>
<name>A0A7L4YJC8_9ACTN</name>
<dbReference type="FunFam" id="3.40.50.2000:FF:000069">
    <property type="entry name" value="Alpha-(1-6)-phosphatidylinositol monomannoside mannosyltransferase"/>
    <property type="match status" value="1"/>
</dbReference>
<dbReference type="PANTHER" id="PTHR45947:SF3">
    <property type="entry name" value="SULFOQUINOVOSYL TRANSFERASE SQD2"/>
    <property type="match status" value="1"/>
</dbReference>
<dbReference type="GO" id="GO:1901137">
    <property type="term" value="P:carbohydrate derivative biosynthetic process"/>
    <property type="evidence" value="ECO:0007669"/>
    <property type="project" value="UniProtKB-ARBA"/>
</dbReference>
<protein>
    <submittedName>
        <fullName evidence="5">Glycosyltransferase</fullName>
    </submittedName>
</protein>
<evidence type="ECO:0000313" key="5">
    <source>
        <dbReference type="EMBL" id="QHB99187.1"/>
    </source>
</evidence>
<evidence type="ECO:0000256" key="1">
    <source>
        <dbReference type="ARBA" id="ARBA00022676"/>
    </source>
</evidence>
<sequence length="372" mass="39819">MTTLVVTNDYPPREGGIQTFVRALIDQLDSSEVAVFSSTSPGAAAYDAQSDLEVVRHPSTMLLPTPAVTRQVAQVVRSGAFDRVLFGAAAPLGLMAPALRAAGAQRIVGLTHGHETGWALLPGSRQVLARIGRGLDVTTYITDYTRGILEPAMPGTDLRRLPPGVDIDRFRPDIDASRVLARHELTGVPVIGCISRLVPRKGQDYLIRALPLVRAAVPEARLLIVGGGRDERRLRALANTHRVSDAVVFAGRPPSKELAEYYAACDVFAMPCRTRRGGLDVEGLGMVYLEAAATGVPVVAGTSGGAPEAVEQGITGTVLRDATDRSEIAGVLVRLLSDRTLAAQQGAAGRAWVEREWTWERQGERLREILAG</sequence>
<dbReference type="InterPro" id="IPR050194">
    <property type="entry name" value="Glycosyltransferase_grp1"/>
</dbReference>
<dbReference type="RefSeq" id="WP_159542418.1">
    <property type="nucleotide sequence ID" value="NZ_CP047156.1"/>
</dbReference>
<evidence type="ECO:0000259" key="3">
    <source>
        <dbReference type="Pfam" id="PF00534"/>
    </source>
</evidence>
<dbReference type="InterPro" id="IPR001296">
    <property type="entry name" value="Glyco_trans_1"/>
</dbReference>
<proteinExistence type="predicted"/>
<dbReference type="AlphaFoldDB" id="A0A7L4YJC8"/>
<dbReference type="SUPFAM" id="SSF53756">
    <property type="entry name" value="UDP-Glycosyltransferase/glycogen phosphorylase"/>
    <property type="match status" value="1"/>
</dbReference>
<dbReference type="PANTHER" id="PTHR45947">
    <property type="entry name" value="SULFOQUINOVOSYL TRANSFERASE SQD2"/>
    <property type="match status" value="1"/>
</dbReference>
<dbReference type="OrthoDB" id="9808602at2"/>
<dbReference type="Pfam" id="PF00534">
    <property type="entry name" value="Glycos_transf_1"/>
    <property type="match status" value="1"/>
</dbReference>
<organism evidence="5 6">
    <name type="scientific">Epidermidibacterium keratini</name>
    <dbReference type="NCBI Taxonomy" id="1891644"/>
    <lineage>
        <taxon>Bacteria</taxon>
        <taxon>Bacillati</taxon>
        <taxon>Actinomycetota</taxon>
        <taxon>Actinomycetes</taxon>
        <taxon>Sporichthyales</taxon>
        <taxon>Sporichthyaceae</taxon>
        <taxon>Epidermidibacterium</taxon>
    </lineage>
</organism>
<keyword evidence="1" id="KW-0328">Glycosyltransferase</keyword>
<accession>A0A7L4YJC8</accession>
<dbReference type="EMBL" id="CP047156">
    <property type="protein sequence ID" value="QHB99187.1"/>
    <property type="molecule type" value="Genomic_DNA"/>
</dbReference>
<keyword evidence="6" id="KW-1185">Reference proteome</keyword>
<dbReference type="Proteomes" id="UP000463857">
    <property type="component" value="Chromosome"/>
</dbReference>
<dbReference type="Gene3D" id="3.40.50.2000">
    <property type="entry name" value="Glycogen Phosphorylase B"/>
    <property type="match status" value="2"/>
</dbReference>
<dbReference type="GO" id="GO:0016758">
    <property type="term" value="F:hexosyltransferase activity"/>
    <property type="evidence" value="ECO:0007669"/>
    <property type="project" value="TreeGrafter"/>
</dbReference>
<dbReference type="CDD" id="cd03801">
    <property type="entry name" value="GT4_PimA-like"/>
    <property type="match status" value="1"/>
</dbReference>
<dbReference type="KEGG" id="eke:EK0264_02040"/>
<dbReference type="InParanoid" id="A0A7L4YJC8"/>
<evidence type="ECO:0000259" key="4">
    <source>
        <dbReference type="Pfam" id="PF13439"/>
    </source>
</evidence>
<keyword evidence="2 5" id="KW-0808">Transferase</keyword>
<reference evidence="5 6" key="1">
    <citation type="journal article" date="2018" name="Int. J. Syst. Evol. Microbiol.">
        <title>Epidermidibacterium keratini gen. nov., sp. nov., a member of the family Sporichthyaceae, isolated from keratin epidermis.</title>
        <authorList>
            <person name="Lee D.G."/>
            <person name="Trujillo M.E."/>
            <person name="Kang S."/>
            <person name="Nam J.J."/>
            <person name="Kim Y.J."/>
        </authorList>
    </citation>
    <scope>NUCLEOTIDE SEQUENCE [LARGE SCALE GENOMIC DNA]</scope>
    <source>
        <strain evidence="5 6">EPI-7</strain>
    </source>
</reference>
<feature type="domain" description="Glycosyl transferase family 1" evidence="3">
    <location>
        <begin position="187"/>
        <end position="352"/>
    </location>
</feature>
<evidence type="ECO:0000256" key="2">
    <source>
        <dbReference type="ARBA" id="ARBA00022679"/>
    </source>
</evidence>